<dbReference type="EMBL" id="SIHJ01000004">
    <property type="protein sequence ID" value="TWT31301.1"/>
    <property type="molecule type" value="Genomic_DNA"/>
</dbReference>
<dbReference type="InterPro" id="IPR045584">
    <property type="entry name" value="Pilin-like"/>
</dbReference>
<dbReference type="Pfam" id="PF07596">
    <property type="entry name" value="SBP_bac_10"/>
    <property type="match status" value="1"/>
</dbReference>
<dbReference type="Gene3D" id="3.30.700.10">
    <property type="entry name" value="Glycoprotein, Type 4 Pilin"/>
    <property type="match status" value="1"/>
</dbReference>
<dbReference type="NCBIfam" id="TIGR02532">
    <property type="entry name" value="IV_pilin_GFxxxE"/>
    <property type="match status" value="1"/>
</dbReference>
<dbReference type="AlphaFoldDB" id="A0A5C5UYJ0"/>
<gene>
    <name evidence="2" type="ORF">KOR34_46770</name>
</gene>
<dbReference type="Proteomes" id="UP000316714">
    <property type="component" value="Unassembled WGS sequence"/>
</dbReference>
<dbReference type="SUPFAM" id="SSF54523">
    <property type="entry name" value="Pili subunits"/>
    <property type="match status" value="1"/>
</dbReference>
<keyword evidence="3" id="KW-1185">Reference proteome</keyword>
<accession>A0A5C5UYJ0</accession>
<name>A0A5C5UYJ0_9BACT</name>
<dbReference type="RefSeq" id="WP_146568478.1">
    <property type="nucleotide sequence ID" value="NZ_SIHJ01000004.1"/>
</dbReference>
<dbReference type="InterPro" id="IPR011453">
    <property type="entry name" value="DUF1559"/>
</dbReference>
<dbReference type="PANTHER" id="PTHR30093:SF2">
    <property type="entry name" value="TYPE II SECRETION SYSTEM PROTEIN H"/>
    <property type="match status" value="1"/>
</dbReference>
<dbReference type="PANTHER" id="PTHR30093">
    <property type="entry name" value="GENERAL SECRETION PATHWAY PROTEIN G"/>
    <property type="match status" value="1"/>
</dbReference>
<reference evidence="2 3" key="1">
    <citation type="submission" date="2019-02" db="EMBL/GenBank/DDBJ databases">
        <title>Deep-cultivation of Planctomycetes and their phenomic and genomic characterization uncovers novel biology.</title>
        <authorList>
            <person name="Wiegand S."/>
            <person name="Jogler M."/>
            <person name="Boedeker C."/>
            <person name="Pinto D."/>
            <person name="Vollmers J."/>
            <person name="Rivas-Marin E."/>
            <person name="Kohn T."/>
            <person name="Peeters S.H."/>
            <person name="Heuer A."/>
            <person name="Rast P."/>
            <person name="Oberbeckmann S."/>
            <person name="Bunk B."/>
            <person name="Jeske O."/>
            <person name="Meyerdierks A."/>
            <person name="Storesund J.E."/>
            <person name="Kallscheuer N."/>
            <person name="Luecker S."/>
            <person name="Lage O.M."/>
            <person name="Pohl T."/>
            <person name="Merkel B.J."/>
            <person name="Hornburger P."/>
            <person name="Mueller R.-W."/>
            <person name="Bruemmer F."/>
            <person name="Labrenz M."/>
            <person name="Spormann A.M."/>
            <person name="Op Den Camp H."/>
            <person name="Overmann J."/>
            <person name="Amann R."/>
            <person name="Jetten M.S.M."/>
            <person name="Mascher T."/>
            <person name="Medema M.H."/>
            <person name="Devos D.P."/>
            <person name="Kaster A.-K."/>
            <person name="Ovreas L."/>
            <person name="Rohde M."/>
            <person name="Galperin M.Y."/>
            <person name="Jogler C."/>
        </authorList>
    </citation>
    <scope>NUCLEOTIDE SEQUENCE [LARGE SCALE GENOMIC DNA]</scope>
    <source>
        <strain evidence="2 3">KOR34</strain>
    </source>
</reference>
<proteinExistence type="predicted"/>
<evidence type="ECO:0000313" key="2">
    <source>
        <dbReference type="EMBL" id="TWT31301.1"/>
    </source>
</evidence>
<protein>
    <recommendedName>
        <fullName evidence="1">DUF1559 domain-containing protein</fullName>
    </recommendedName>
</protein>
<dbReference type="NCBIfam" id="TIGR04294">
    <property type="entry name" value="pre_pil_HX9DG"/>
    <property type="match status" value="1"/>
</dbReference>
<feature type="domain" description="DUF1559" evidence="1">
    <location>
        <begin position="31"/>
        <end position="315"/>
    </location>
</feature>
<evidence type="ECO:0000259" key="1">
    <source>
        <dbReference type="Pfam" id="PF07596"/>
    </source>
</evidence>
<dbReference type="InterPro" id="IPR012902">
    <property type="entry name" value="N_methyl_site"/>
</dbReference>
<dbReference type="OrthoDB" id="255848at2"/>
<organism evidence="2 3">
    <name type="scientific">Posidoniimonas corsicana</name>
    <dbReference type="NCBI Taxonomy" id="1938618"/>
    <lineage>
        <taxon>Bacteria</taxon>
        <taxon>Pseudomonadati</taxon>
        <taxon>Planctomycetota</taxon>
        <taxon>Planctomycetia</taxon>
        <taxon>Pirellulales</taxon>
        <taxon>Lacipirellulaceae</taxon>
        <taxon>Posidoniimonas</taxon>
    </lineage>
</organism>
<sequence length="336" mass="36599">MERRTAFTLVELLVVIAIIGVLIALLLPAVQAAREAARRTQCKNNLKQLSLGCLNHESTHGFLPTSGFGWRWQPDPDKGYGKDQRGGWPYGLLAYVEEQGLRDVASGISSAADKEAQMLRLVQTPIDMFTCPSRREAQLYPILRNNFLAFNLRSCRVGDCFVARSDYAGNAGNINPTGQGGPENPAAVNSFTAWITKTQNGAMYQRSTVRLAKITDGTSKTALIGEKYMDPAQYLDGSDPADDQNIFVGHDQDNLRYTGWKPTSNNASVAWTPAQDGAGFDTANGNDIPPFGAPHAGAMNMAFCDGSIRTVEFGVDEEVFYKFGGRDDDADLYPGP</sequence>
<comment type="caution">
    <text evidence="2">The sequence shown here is derived from an EMBL/GenBank/DDBJ whole genome shotgun (WGS) entry which is preliminary data.</text>
</comment>
<evidence type="ECO:0000313" key="3">
    <source>
        <dbReference type="Proteomes" id="UP000316714"/>
    </source>
</evidence>
<dbReference type="Pfam" id="PF07963">
    <property type="entry name" value="N_methyl"/>
    <property type="match status" value="1"/>
</dbReference>
<dbReference type="InterPro" id="IPR027558">
    <property type="entry name" value="Pre_pil_HX9DG_C"/>
</dbReference>